<evidence type="ECO:0000256" key="8">
    <source>
        <dbReference type="ARBA" id="ARBA00048527"/>
    </source>
</evidence>
<name>A0A7X0B2B1_9PROT</name>
<dbReference type="FunFam" id="3.40.47.10:FF:000010">
    <property type="entry name" value="Acetyl-CoA acetyltransferase (Thiolase)"/>
    <property type="match status" value="1"/>
</dbReference>
<evidence type="ECO:0000256" key="5">
    <source>
        <dbReference type="ARBA" id="ARBA00022752"/>
    </source>
</evidence>
<keyword evidence="14" id="KW-1185">Reference proteome</keyword>
<feature type="active site" description="Acyl-thioester intermediate" evidence="9">
    <location>
        <position position="90"/>
    </location>
</feature>
<dbReference type="PANTHER" id="PTHR43853">
    <property type="entry name" value="3-KETOACYL-COA THIOLASE, PEROXISOMAL"/>
    <property type="match status" value="1"/>
</dbReference>
<evidence type="ECO:0000256" key="2">
    <source>
        <dbReference type="ARBA" id="ARBA00005211"/>
    </source>
</evidence>
<evidence type="ECO:0000313" key="13">
    <source>
        <dbReference type="EMBL" id="MBB6254433.1"/>
    </source>
</evidence>
<dbReference type="InterPro" id="IPR016039">
    <property type="entry name" value="Thiolase-like"/>
</dbReference>
<keyword evidence="5" id="KW-0583">PHB biosynthesis</keyword>
<dbReference type="NCBIfam" id="TIGR02430">
    <property type="entry name" value="pcaF"/>
    <property type="match status" value="1"/>
</dbReference>
<dbReference type="InterPro" id="IPR012793">
    <property type="entry name" value="PcaF"/>
</dbReference>
<feature type="domain" description="Thiolase N-terminal" evidence="11">
    <location>
        <begin position="4"/>
        <end position="268"/>
    </location>
</feature>
<dbReference type="Pfam" id="PF02803">
    <property type="entry name" value="Thiolase_C"/>
    <property type="match status" value="1"/>
</dbReference>
<dbReference type="GO" id="GO:0033812">
    <property type="term" value="F:3-oxoadipyl-CoA thiolase activity"/>
    <property type="evidence" value="ECO:0007669"/>
    <property type="project" value="UniProtKB-EC"/>
</dbReference>
<gene>
    <name evidence="13" type="ORF">FHS74_005022</name>
</gene>
<dbReference type="InterPro" id="IPR020610">
    <property type="entry name" value="Thiolase_AS"/>
</dbReference>
<dbReference type="NCBIfam" id="NF006551">
    <property type="entry name" value="PRK09050.1"/>
    <property type="match status" value="1"/>
</dbReference>
<evidence type="ECO:0000313" key="14">
    <source>
        <dbReference type="Proteomes" id="UP000539175"/>
    </source>
</evidence>
<comment type="caution">
    <text evidence="13">The sequence shown here is derived from an EMBL/GenBank/DDBJ whole genome shotgun (WGS) entry which is preliminary data.</text>
</comment>
<dbReference type="InterPro" id="IPR050215">
    <property type="entry name" value="Thiolase-like_sf_Thiolase"/>
</dbReference>
<evidence type="ECO:0000259" key="12">
    <source>
        <dbReference type="Pfam" id="PF02803"/>
    </source>
</evidence>
<comment type="catalytic activity">
    <reaction evidence="8">
        <text>succinyl-CoA + acetyl-CoA = 3-oxoadipyl-CoA + CoA</text>
        <dbReference type="Rhea" id="RHEA:19481"/>
        <dbReference type="ChEBI" id="CHEBI:57287"/>
        <dbReference type="ChEBI" id="CHEBI:57288"/>
        <dbReference type="ChEBI" id="CHEBI:57292"/>
        <dbReference type="ChEBI" id="CHEBI:57348"/>
        <dbReference type="EC" id="2.3.1.174"/>
    </reaction>
</comment>
<feature type="domain" description="Thiolase C-terminal" evidence="12">
    <location>
        <begin position="276"/>
        <end position="400"/>
    </location>
</feature>
<dbReference type="NCBIfam" id="TIGR01930">
    <property type="entry name" value="AcCoA-C-Actrans"/>
    <property type="match status" value="1"/>
</dbReference>
<dbReference type="GO" id="GO:0042619">
    <property type="term" value="P:poly-hydroxybutyrate biosynthetic process"/>
    <property type="evidence" value="ECO:0007669"/>
    <property type="project" value="UniProtKB-KW"/>
</dbReference>
<comment type="similarity">
    <text evidence="3 10">Belongs to the thiolase-like superfamily. Thiolase family.</text>
</comment>
<dbReference type="RefSeq" id="WP_184806841.1">
    <property type="nucleotide sequence ID" value="NZ_JACIIZ010000017.1"/>
</dbReference>
<dbReference type="Pfam" id="PF00108">
    <property type="entry name" value="Thiolase_N"/>
    <property type="match status" value="1"/>
</dbReference>
<dbReference type="AlphaFoldDB" id="A0A7X0B2B1"/>
<dbReference type="PROSITE" id="PS00737">
    <property type="entry name" value="THIOLASE_2"/>
    <property type="match status" value="1"/>
</dbReference>
<dbReference type="InterPro" id="IPR020616">
    <property type="entry name" value="Thiolase_N"/>
</dbReference>
<proteinExistence type="inferred from homology"/>
<comment type="pathway">
    <text evidence="2">Aromatic compound metabolism.</text>
</comment>
<comment type="pathway">
    <text evidence="7">Metabolic intermediate biosynthesis; (R)-mevalonate biosynthesis; (R)-mevalonate from acetyl-CoA: step 1/3.</text>
</comment>
<organism evidence="13 14">
    <name type="scientific">Nitrospirillum iridis</name>
    <dbReference type="NCBI Taxonomy" id="765888"/>
    <lineage>
        <taxon>Bacteria</taxon>
        <taxon>Pseudomonadati</taxon>
        <taxon>Pseudomonadota</taxon>
        <taxon>Alphaproteobacteria</taxon>
        <taxon>Rhodospirillales</taxon>
        <taxon>Azospirillaceae</taxon>
        <taxon>Nitrospirillum</taxon>
    </lineage>
</organism>
<dbReference type="InterPro" id="IPR020617">
    <property type="entry name" value="Thiolase_C"/>
</dbReference>
<evidence type="ECO:0000256" key="4">
    <source>
        <dbReference type="ARBA" id="ARBA00022679"/>
    </source>
</evidence>
<reference evidence="13 14" key="1">
    <citation type="submission" date="2020-08" db="EMBL/GenBank/DDBJ databases">
        <title>Genomic Encyclopedia of Type Strains, Phase IV (KMG-IV): sequencing the most valuable type-strain genomes for metagenomic binning, comparative biology and taxonomic classification.</title>
        <authorList>
            <person name="Goeker M."/>
        </authorList>
    </citation>
    <scope>NUCLEOTIDE SEQUENCE [LARGE SCALE GENOMIC DNA]</scope>
    <source>
        <strain evidence="13 14">DSM 22198</strain>
    </source>
</reference>
<dbReference type="CDD" id="cd00751">
    <property type="entry name" value="thiolase"/>
    <property type="match status" value="1"/>
</dbReference>
<comment type="pathway">
    <text evidence="1">Lipid metabolism.</text>
</comment>
<dbReference type="Proteomes" id="UP000539175">
    <property type="component" value="Unassembled WGS sequence"/>
</dbReference>
<sequence length="401" mass="41190">MTEVFICDAIRTPIGRYGGGLSPVRADDLGAVPLRALMARNTGVDWDAVGDVVFGCANQAGEDNRNVARMALLLAGLPVGLGGTTVNRLCGSGMDAVAMAARVVALGEADLMIAGGVESMSRAPFVMGKAEEAFSRKAEIFDTTIGWRFVNKAMKAAYGVDSMPETGENVAEDFGISRADQDAFAIASQRKAAAAQSRGRFAREIVPVTIPQRKGDPKVVSADEHPRPETTLEALAKLKGVVKPEGTVTAGNASGVNDGAAALLLASAEGVRKYGLTPLARFVGAATAGVPPRVMGIGPAPATQKLLARLGLTVGDLDVIELNEAFASQGLAVLRQLGIADDDARVNPNGGAIALGHPLGMSGARLVATAAHELAAGDARRALCTMCIGVGQGIASVIERV</sequence>
<dbReference type="SUPFAM" id="SSF53901">
    <property type="entry name" value="Thiolase-like"/>
    <property type="match status" value="2"/>
</dbReference>
<dbReference type="EMBL" id="JACIIZ010000017">
    <property type="protein sequence ID" value="MBB6254433.1"/>
    <property type="molecule type" value="Genomic_DNA"/>
</dbReference>
<dbReference type="GO" id="GO:0010124">
    <property type="term" value="P:phenylacetate catabolic process"/>
    <property type="evidence" value="ECO:0007669"/>
    <property type="project" value="TreeGrafter"/>
</dbReference>
<evidence type="ECO:0000256" key="6">
    <source>
        <dbReference type="ARBA" id="ARBA00023315"/>
    </source>
</evidence>
<evidence type="ECO:0000259" key="11">
    <source>
        <dbReference type="Pfam" id="PF00108"/>
    </source>
</evidence>
<feature type="active site" description="Proton acceptor" evidence="9">
    <location>
        <position position="357"/>
    </location>
</feature>
<protein>
    <submittedName>
        <fullName evidence="13">3-oxoadipyl-CoA thiolase</fullName>
    </submittedName>
</protein>
<evidence type="ECO:0000256" key="3">
    <source>
        <dbReference type="ARBA" id="ARBA00010982"/>
    </source>
</evidence>
<evidence type="ECO:0000256" key="7">
    <source>
        <dbReference type="ARBA" id="ARBA00037924"/>
    </source>
</evidence>
<accession>A0A7X0B2B1</accession>
<dbReference type="GO" id="GO:0006635">
    <property type="term" value="P:fatty acid beta-oxidation"/>
    <property type="evidence" value="ECO:0007669"/>
    <property type="project" value="TreeGrafter"/>
</dbReference>
<dbReference type="Gene3D" id="3.40.47.10">
    <property type="match status" value="1"/>
</dbReference>
<dbReference type="PIRSF" id="PIRSF000429">
    <property type="entry name" value="Ac-CoA_Ac_transf"/>
    <property type="match status" value="1"/>
</dbReference>
<keyword evidence="6 10" id="KW-0012">Acyltransferase</keyword>
<evidence type="ECO:0000256" key="1">
    <source>
        <dbReference type="ARBA" id="ARBA00005189"/>
    </source>
</evidence>
<dbReference type="InterPro" id="IPR020615">
    <property type="entry name" value="Thiolase_acyl_enz_int_AS"/>
</dbReference>
<keyword evidence="4 10" id="KW-0808">Transferase</keyword>
<dbReference type="InterPro" id="IPR002155">
    <property type="entry name" value="Thiolase"/>
</dbReference>
<dbReference type="PROSITE" id="PS00099">
    <property type="entry name" value="THIOLASE_3"/>
    <property type="match status" value="1"/>
</dbReference>
<dbReference type="GO" id="GO:0019619">
    <property type="term" value="P:3,4-dihydroxybenzoate catabolic process"/>
    <property type="evidence" value="ECO:0007669"/>
    <property type="project" value="InterPro"/>
</dbReference>
<dbReference type="PANTHER" id="PTHR43853:SF2">
    <property type="entry name" value="3-OXOADIPYL-COA_3-OXO-5,6-DEHYDROSUBERYL-COA THIOLASE"/>
    <property type="match status" value="1"/>
</dbReference>
<evidence type="ECO:0000256" key="9">
    <source>
        <dbReference type="PIRSR" id="PIRSR000429-1"/>
    </source>
</evidence>
<feature type="active site" description="Proton acceptor" evidence="9">
    <location>
        <position position="387"/>
    </location>
</feature>
<dbReference type="PROSITE" id="PS00098">
    <property type="entry name" value="THIOLASE_1"/>
    <property type="match status" value="1"/>
</dbReference>
<evidence type="ECO:0000256" key="10">
    <source>
        <dbReference type="RuleBase" id="RU003557"/>
    </source>
</evidence>
<dbReference type="InterPro" id="IPR020613">
    <property type="entry name" value="Thiolase_CS"/>
</dbReference>
<dbReference type="GO" id="GO:0005737">
    <property type="term" value="C:cytoplasm"/>
    <property type="evidence" value="ECO:0007669"/>
    <property type="project" value="UniProtKB-ARBA"/>
</dbReference>